<evidence type="ECO:0000313" key="1">
    <source>
        <dbReference type="EMBL" id="WXB10533.1"/>
    </source>
</evidence>
<dbReference type="InterPro" id="IPR011990">
    <property type="entry name" value="TPR-like_helical_dom_sf"/>
</dbReference>
<gene>
    <name evidence="1" type="ORF">LVJ94_25315</name>
</gene>
<evidence type="ECO:0000313" key="2">
    <source>
        <dbReference type="Proteomes" id="UP001374803"/>
    </source>
</evidence>
<dbReference type="PROSITE" id="PS51257">
    <property type="entry name" value="PROKAR_LIPOPROTEIN"/>
    <property type="match status" value="1"/>
</dbReference>
<proteinExistence type="predicted"/>
<dbReference type="Proteomes" id="UP001374803">
    <property type="component" value="Chromosome"/>
</dbReference>
<accession>A0ABZ2LHV8</accession>
<dbReference type="SUPFAM" id="SSF48452">
    <property type="entry name" value="TPR-like"/>
    <property type="match status" value="1"/>
</dbReference>
<protein>
    <submittedName>
        <fullName evidence="1">Tetratricopeptide repeat protein</fullName>
    </submittedName>
</protein>
<dbReference type="RefSeq" id="WP_394840208.1">
    <property type="nucleotide sequence ID" value="NZ_CP089929.1"/>
</dbReference>
<name>A0ABZ2LHV8_9BACT</name>
<dbReference type="Gene3D" id="1.25.40.10">
    <property type="entry name" value="Tetratricopeptide repeat domain"/>
    <property type="match status" value="1"/>
</dbReference>
<sequence>MKARLWSCVVTLVLFSWGLLGCASEGRPPHVPPTLIPPSRGGAAWVEITSKHFRLLTDAPTEVARETSTELERYYGALEDSAFRGPDRVRARVAVVQFWHEDDFRAITGTRVGWYTQSEHPLDLDPSTTLVFYGPFVESSRRMVLHELTHRFLARSVGGLPPFLEEGIAQYYSTLRLDWGSVHLGEALPLGSVARGIVEDMDQRVGSAWRQTSMSGPMPDFITVATDSLPPISTIMSLDRHAFLGGDAPLGESMRTAVANSLAAWAFVHMLHFGPQSYRTAYDTFIHDVLNGRAARQAWADAFRLVPEAALERDFHAYMKKKELTAARYPFTPRPLDPVEARRTLPESEIHVLWARLRMSNAASFSVMFDDSDDLRVEQQRREEAAAKDLDDAIAIDPQSAEARFWRGLFLSRRRNFVRAGDDLHVALGMAPDEPRFHLGLAATLFEATRVKPDDASLRELATEVAWLQEHAAGAYELDFLARYHQRVGAKDEALQFAQNAIRTDPTCRRCLNTYANVLYAQGHVKEAVAAKRRSMDLAPDVVLPFRTVEELRCFEKRPTPSSCLVSEKP</sequence>
<reference evidence="1" key="1">
    <citation type="submission" date="2021-12" db="EMBL/GenBank/DDBJ databases">
        <title>Discovery of the Pendulisporaceae a myxobacterial family with distinct sporulation behavior and unique specialized metabolism.</title>
        <authorList>
            <person name="Garcia R."/>
            <person name="Popoff A."/>
            <person name="Bader C.D."/>
            <person name="Loehr J."/>
            <person name="Walesch S."/>
            <person name="Walt C."/>
            <person name="Boldt J."/>
            <person name="Bunk B."/>
            <person name="Haeckl F.J.F.P.J."/>
            <person name="Gunesch A.P."/>
            <person name="Birkelbach J."/>
            <person name="Nuebel U."/>
            <person name="Pietschmann T."/>
            <person name="Bach T."/>
            <person name="Mueller R."/>
        </authorList>
    </citation>
    <scope>NUCLEOTIDE SEQUENCE</scope>
    <source>
        <strain evidence="1">MSr11367</strain>
    </source>
</reference>
<organism evidence="1 2">
    <name type="scientific">Pendulispora rubella</name>
    <dbReference type="NCBI Taxonomy" id="2741070"/>
    <lineage>
        <taxon>Bacteria</taxon>
        <taxon>Pseudomonadati</taxon>
        <taxon>Myxococcota</taxon>
        <taxon>Myxococcia</taxon>
        <taxon>Myxococcales</taxon>
        <taxon>Sorangiineae</taxon>
        <taxon>Pendulisporaceae</taxon>
        <taxon>Pendulispora</taxon>
    </lineage>
</organism>
<dbReference type="EMBL" id="CP089983">
    <property type="protein sequence ID" value="WXB10533.1"/>
    <property type="molecule type" value="Genomic_DNA"/>
</dbReference>
<keyword evidence="2" id="KW-1185">Reference proteome</keyword>